<dbReference type="AlphaFoldDB" id="A0A3B0PLP2"/>
<evidence type="ECO:0000313" key="2">
    <source>
        <dbReference type="Proteomes" id="UP000260136"/>
    </source>
</evidence>
<sequence>MVPNVSVTFGYQDPSENPVLNYYKEVNKKKLLGVPNWQYNENPRDILNGDYRGW</sequence>
<proteinExistence type="predicted"/>
<feature type="non-terminal residue" evidence="1">
    <location>
        <position position="54"/>
    </location>
</feature>
<name>A0A3B0PLP2_MYCGL</name>
<accession>A0A3B0PLP2</accession>
<evidence type="ECO:0000313" key="1">
    <source>
        <dbReference type="EMBL" id="SYV95745.1"/>
    </source>
</evidence>
<dbReference type="EMBL" id="LS991952">
    <property type="protein sequence ID" value="SYV95745.1"/>
    <property type="molecule type" value="Genomic_DNA"/>
</dbReference>
<dbReference type="Proteomes" id="UP000260136">
    <property type="component" value="Chromosome"/>
</dbReference>
<protein>
    <submittedName>
        <fullName evidence="1">Uncharacterized protein</fullName>
    </submittedName>
</protein>
<gene>
    <name evidence="1" type="ORF">NCTC10115_01564</name>
</gene>
<reference evidence="2" key="1">
    <citation type="submission" date="2018-06" db="EMBL/GenBank/DDBJ databases">
        <authorList>
            <consortium name="Pathogen Informatics"/>
        </authorList>
    </citation>
    <scope>NUCLEOTIDE SEQUENCE [LARGE SCALE GENOMIC DNA]</scope>
    <source>
        <strain evidence="2">NCTC10115</strain>
    </source>
</reference>
<organism evidence="1 2">
    <name type="scientific">Mycoplasmoides gallisepticum</name>
    <name type="common">Mycoplasma gallisepticum</name>
    <dbReference type="NCBI Taxonomy" id="2096"/>
    <lineage>
        <taxon>Bacteria</taxon>
        <taxon>Bacillati</taxon>
        <taxon>Mycoplasmatota</taxon>
        <taxon>Mycoplasmoidales</taxon>
        <taxon>Mycoplasmoidaceae</taxon>
        <taxon>Mycoplasmoides</taxon>
    </lineage>
</organism>